<name>A0AB94IR34_9BACI</name>
<dbReference type="GO" id="GO:0006284">
    <property type="term" value="P:base-excision repair"/>
    <property type="evidence" value="ECO:0007669"/>
    <property type="project" value="InterPro"/>
</dbReference>
<keyword evidence="7" id="KW-1185">Reference proteome</keyword>
<keyword evidence="3" id="KW-0408">Iron</keyword>
<dbReference type="InterPro" id="IPR003265">
    <property type="entry name" value="HhH-GPD_domain"/>
</dbReference>
<reference evidence="6 7" key="1">
    <citation type="journal article" date="2014" name="Environ. Microbiol.">
        <title>The nitrate-ammonifying and nosZ-carrying bacterium Bacillus vireti is a potent source and sink for nitric and nitrous oxide under high nitrate conditions.</title>
        <authorList>
            <person name="Mania D."/>
            <person name="Heylen K."/>
            <person name="van Spanning R.J."/>
            <person name="Frostegard A."/>
        </authorList>
    </citation>
    <scope>NUCLEOTIDE SEQUENCE [LARGE SCALE GENOMIC DNA]</scope>
    <source>
        <strain evidence="6 7">LMG 21834</strain>
    </source>
</reference>
<dbReference type="GO" id="GO:0046872">
    <property type="term" value="F:metal ion binding"/>
    <property type="evidence" value="ECO:0007669"/>
    <property type="project" value="UniProtKB-KW"/>
</dbReference>
<comment type="caution">
    <text evidence="6">The sequence shown here is derived from an EMBL/GenBank/DDBJ whole genome shotgun (WGS) entry which is preliminary data.</text>
</comment>
<dbReference type="SUPFAM" id="SSF48150">
    <property type="entry name" value="DNA-glycosylase"/>
    <property type="match status" value="1"/>
</dbReference>
<keyword evidence="4" id="KW-0411">Iron-sulfur</keyword>
<dbReference type="AlphaFoldDB" id="A0AB94IR34"/>
<feature type="domain" description="HhH-GPD" evidence="5">
    <location>
        <begin position="53"/>
        <end position="208"/>
    </location>
</feature>
<gene>
    <name evidence="6" type="ORF">BAVI_07224</name>
</gene>
<evidence type="ECO:0000313" key="6">
    <source>
        <dbReference type="EMBL" id="ETI69463.1"/>
    </source>
</evidence>
<dbReference type="Gene3D" id="1.10.1670.10">
    <property type="entry name" value="Helix-hairpin-Helix base-excision DNA repair enzymes (C-terminal)"/>
    <property type="match status" value="1"/>
</dbReference>
<dbReference type="InterPro" id="IPR011257">
    <property type="entry name" value="DNA_glycosylase"/>
</dbReference>
<protein>
    <submittedName>
        <fullName evidence="6">DNA-lyase</fullName>
    </submittedName>
</protein>
<dbReference type="Pfam" id="PF00730">
    <property type="entry name" value="HhH-GPD"/>
    <property type="match status" value="1"/>
</dbReference>
<dbReference type="InterPro" id="IPR023170">
    <property type="entry name" value="HhH_base_excis_C"/>
</dbReference>
<dbReference type="GO" id="GO:0003824">
    <property type="term" value="F:catalytic activity"/>
    <property type="evidence" value="ECO:0007669"/>
    <property type="project" value="InterPro"/>
</dbReference>
<dbReference type="PANTHER" id="PTHR10359:SF19">
    <property type="entry name" value="DNA REPAIR GLYCOSYLASE MJ1434-RELATED"/>
    <property type="match status" value="1"/>
</dbReference>
<evidence type="ECO:0000259" key="5">
    <source>
        <dbReference type="SMART" id="SM00478"/>
    </source>
</evidence>
<dbReference type="Proteomes" id="UP000018877">
    <property type="component" value="Unassembled WGS sequence"/>
</dbReference>
<dbReference type="Gene3D" id="1.10.340.30">
    <property type="entry name" value="Hypothetical protein, domain 2"/>
    <property type="match status" value="1"/>
</dbReference>
<sequence length="230" mass="27085">MPRFIYGGSFTKRNGDKMKNDYQLIYNKLYKHYGPQGWWPAETPFEMMIGSILVQNTSWRNVDKALDNLKPFLKPEAIDKLSIDELAQLIRPSGFFNIKASRIKSYMEWFKTYNYDIPLIKEVDRHKLRTELLSIKGIGPETADVILLYAFDIPIFVVDAYARRIFYRLGYDMPASYDTFRKQVENEIPRDLAQYNEFHALIVEHAKEHCKATPICDSCPLFDICYRRLD</sequence>
<evidence type="ECO:0000256" key="1">
    <source>
        <dbReference type="ARBA" id="ARBA00022485"/>
    </source>
</evidence>
<organism evidence="6 7">
    <name type="scientific">Neobacillus vireti LMG 21834</name>
    <dbReference type="NCBI Taxonomy" id="1131730"/>
    <lineage>
        <taxon>Bacteria</taxon>
        <taxon>Bacillati</taxon>
        <taxon>Bacillota</taxon>
        <taxon>Bacilli</taxon>
        <taxon>Bacillales</taxon>
        <taxon>Bacillaceae</taxon>
        <taxon>Neobacillus</taxon>
    </lineage>
</organism>
<dbReference type="EMBL" id="ALAN01000053">
    <property type="protein sequence ID" value="ETI69463.1"/>
    <property type="molecule type" value="Genomic_DNA"/>
</dbReference>
<evidence type="ECO:0000256" key="4">
    <source>
        <dbReference type="ARBA" id="ARBA00023014"/>
    </source>
</evidence>
<dbReference type="PANTHER" id="PTHR10359">
    <property type="entry name" value="A/G-SPECIFIC ADENINE GLYCOSYLASE/ENDONUCLEASE III"/>
    <property type="match status" value="1"/>
</dbReference>
<evidence type="ECO:0000256" key="3">
    <source>
        <dbReference type="ARBA" id="ARBA00023004"/>
    </source>
</evidence>
<dbReference type="CDD" id="cd00056">
    <property type="entry name" value="ENDO3c"/>
    <property type="match status" value="1"/>
</dbReference>
<keyword evidence="1" id="KW-0004">4Fe-4S</keyword>
<accession>A0AB94IR34</accession>
<keyword evidence="2" id="KW-0479">Metal-binding</keyword>
<evidence type="ECO:0000313" key="7">
    <source>
        <dbReference type="Proteomes" id="UP000018877"/>
    </source>
</evidence>
<dbReference type="PIRSF" id="PIRSF001435">
    <property type="entry name" value="Nth"/>
    <property type="match status" value="1"/>
</dbReference>
<evidence type="ECO:0000256" key="2">
    <source>
        <dbReference type="ARBA" id="ARBA00022723"/>
    </source>
</evidence>
<dbReference type="SMART" id="SM00478">
    <property type="entry name" value="ENDO3c"/>
    <property type="match status" value="1"/>
</dbReference>
<dbReference type="GO" id="GO:0051539">
    <property type="term" value="F:4 iron, 4 sulfur cluster binding"/>
    <property type="evidence" value="ECO:0007669"/>
    <property type="project" value="UniProtKB-KW"/>
</dbReference>
<proteinExistence type="predicted"/>